<keyword evidence="1" id="KW-0175">Coiled coil</keyword>
<dbReference type="EMBL" id="FPHH01000125">
    <property type="protein sequence ID" value="SFV69597.1"/>
    <property type="molecule type" value="Genomic_DNA"/>
</dbReference>
<feature type="coiled-coil region" evidence="1">
    <location>
        <begin position="56"/>
        <end position="87"/>
    </location>
</feature>
<dbReference type="InterPro" id="IPR046708">
    <property type="entry name" value="DUF6781"/>
</dbReference>
<dbReference type="AlphaFoldDB" id="A0A1W1CV48"/>
<name>A0A1W1CV48_9ZZZZ</name>
<proteinExistence type="predicted"/>
<protein>
    <submittedName>
        <fullName evidence="2">Uncharacterized protein</fullName>
    </submittedName>
</protein>
<evidence type="ECO:0000256" key="1">
    <source>
        <dbReference type="SAM" id="Coils"/>
    </source>
</evidence>
<accession>A0A1W1CV48</accession>
<sequence length="348" mass="39375">MDTNEIASKIKKVYSYKFKTIPRRVVNALKRAEIDLDKLSAGEIKRVTTTLIELETKSLQEEVEALLTQKENIERALEKKADALQEKKYAIFYALEEDVKPKEEVKLTLHHIKLQSIDLYDILSEMVESTIITALEKEQDGDIDTSLQNAIKEITFEAIKEGSLNTIRVRKILSTILATAIDIAEATPTKADEILRLTLKGMRGGLLKSIDRFKQRVAYMPLEAKHILIEDYDTIIEDLNQTDTLFSQIILTQASQSSPLLRKMLIEINKDMRYDLEELVVISKETADVIRNRFSGFAKGAVKKADVAMQSPKAKEAKRMGVQAMEAARMVLGSALKSAKDVMEKKEK</sequence>
<reference evidence="2" key="1">
    <citation type="submission" date="2016-10" db="EMBL/GenBank/DDBJ databases">
        <authorList>
            <person name="de Groot N.N."/>
        </authorList>
    </citation>
    <scope>NUCLEOTIDE SEQUENCE</scope>
</reference>
<gene>
    <name evidence="2" type="ORF">MNB_SM-5-1074</name>
</gene>
<evidence type="ECO:0000313" key="2">
    <source>
        <dbReference type="EMBL" id="SFV69597.1"/>
    </source>
</evidence>
<dbReference type="Pfam" id="PF20572">
    <property type="entry name" value="DUF6781"/>
    <property type="match status" value="1"/>
</dbReference>
<organism evidence="2">
    <name type="scientific">hydrothermal vent metagenome</name>
    <dbReference type="NCBI Taxonomy" id="652676"/>
    <lineage>
        <taxon>unclassified sequences</taxon>
        <taxon>metagenomes</taxon>
        <taxon>ecological metagenomes</taxon>
    </lineage>
</organism>